<evidence type="ECO:0000313" key="1">
    <source>
        <dbReference type="EMBL" id="QBM22465.1"/>
    </source>
</evidence>
<dbReference type="Proteomes" id="UP000293850">
    <property type="component" value="Chromosome"/>
</dbReference>
<evidence type="ECO:0000313" key="2">
    <source>
        <dbReference type="Proteomes" id="UP000293850"/>
    </source>
</evidence>
<name>A0A4P6WLA0_9ENTR</name>
<dbReference type="KEGG" id="cars:E1B03_08430"/>
<keyword evidence="2" id="KW-1185">Reference proteome</keyword>
<reference evidence="1 2" key="1">
    <citation type="submission" date="2019-03" db="EMBL/GenBank/DDBJ databases">
        <title>Complete genome sequence of an arsenate-respiring bacteria, Citrobacter sp. LY-1.</title>
        <authorList>
            <person name="Wang H."/>
            <person name="Liu Y."/>
            <person name="Li Q."/>
            <person name="Huang J."/>
        </authorList>
    </citation>
    <scope>NUCLEOTIDE SEQUENCE [LARGE SCALE GENOMIC DNA]</scope>
    <source>
        <strain evidence="1 2">LY-1</strain>
    </source>
</reference>
<organism evidence="1 2">
    <name type="scientific">Citrobacter arsenatis</name>
    <dbReference type="NCBI Taxonomy" id="2546350"/>
    <lineage>
        <taxon>Bacteria</taxon>
        <taxon>Pseudomonadati</taxon>
        <taxon>Pseudomonadota</taxon>
        <taxon>Gammaproteobacteria</taxon>
        <taxon>Enterobacterales</taxon>
        <taxon>Enterobacteriaceae</taxon>
        <taxon>Citrobacter</taxon>
    </lineage>
</organism>
<dbReference type="AlphaFoldDB" id="A0A4P6WLA0"/>
<dbReference type="EMBL" id="CP037864">
    <property type="protein sequence ID" value="QBM22465.1"/>
    <property type="molecule type" value="Genomic_DNA"/>
</dbReference>
<protein>
    <submittedName>
        <fullName evidence="1">Uncharacterized protein</fullName>
    </submittedName>
</protein>
<proteinExistence type="predicted"/>
<accession>A0A4P6WLA0</accession>
<sequence length="65" mass="7037">MHVSPGAEHLPASKEIIHAMGERRKHCNKYGGARADYKARRSSEPGSVGPISVAPSGLYCVFQQD</sequence>
<gene>
    <name evidence="1" type="ORF">E1B03_08430</name>
</gene>